<accession>A0ACB8K6J3</accession>
<name>A0ACB8K6J3_CITSI</name>
<comment type="caution">
    <text evidence="1">The sequence shown here is derived from an EMBL/GenBank/DDBJ whole genome shotgun (WGS) entry which is preliminary data.</text>
</comment>
<dbReference type="EMBL" id="CM039175">
    <property type="protein sequence ID" value="KAH9740042.1"/>
    <property type="molecule type" value="Genomic_DNA"/>
</dbReference>
<gene>
    <name evidence="1" type="ORF">KPL71_019337</name>
</gene>
<evidence type="ECO:0000313" key="2">
    <source>
        <dbReference type="Proteomes" id="UP000829398"/>
    </source>
</evidence>
<proteinExistence type="predicted"/>
<protein>
    <submittedName>
        <fullName evidence="1">Ankyrin repeat family protein</fullName>
    </submittedName>
</protein>
<keyword evidence="2" id="KW-1185">Reference proteome</keyword>
<evidence type="ECO:0000313" key="1">
    <source>
        <dbReference type="EMBL" id="KAH9740042.1"/>
    </source>
</evidence>
<organism evidence="1 2">
    <name type="scientific">Citrus sinensis</name>
    <name type="common">Sweet orange</name>
    <name type="synonym">Citrus aurantium var. sinensis</name>
    <dbReference type="NCBI Taxonomy" id="2711"/>
    <lineage>
        <taxon>Eukaryota</taxon>
        <taxon>Viridiplantae</taxon>
        <taxon>Streptophyta</taxon>
        <taxon>Embryophyta</taxon>
        <taxon>Tracheophyta</taxon>
        <taxon>Spermatophyta</taxon>
        <taxon>Magnoliopsida</taxon>
        <taxon>eudicotyledons</taxon>
        <taxon>Gunneridae</taxon>
        <taxon>Pentapetalae</taxon>
        <taxon>rosids</taxon>
        <taxon>malvids</taxon>
        <taxon>Sapindales</taxon>
        <taxon>Rutaceae</taxon>
        <taxon>Aurantioideae</taxon>
        <taxon>Citrus</taxon>
    </lineage>
</organism>
<sequence>MNCSYSSYTAAPSVTDLETTLIINSLLEDDKKQLINVSKRHFIDNSLDNADQQTAIVTKLLRVSCIFDSVSCATSLVNGDLGPVALVNEVEESSGMTALHLAAESHTARCVELLLKKRARTDIRSKDGRRLLPLELSLSSSRMDVIWNPDEYSVEDLVVILGQKNLTTVKLLSQKTKELDEVAYANAVGGRIVALAALLIVAADKVNESILVLHDSDLGAKEKTTIYECVIREALALGRATKLQRAVKRSSTPTTSQSAEKRELLLLEIELLQLFGAVANGSCTDKKVGQPLILATQAGDEDVIEILLKSKNIDINDADADGNSALHCALKTSMGLSQHVLQNRIVGILLKHGAIASQQNKLGLTALHIAAGSGNSQALEDLIRKEPDCINLKTIMMETPLFFAVKNDHMVCAEVLLRWGANSEVLNLRRERPIDFAKSQDMRFLLKAANTCHTNLAFLNQEKQNASLESDEDISGTCEALLSMVDDNSNTERICSGTKIEVCKYYESHSGCIRGSKCFYALGEEQHRKMNPGMCMIHASTQEFKSKIFVGGLPFFLDSDSLGGYFEKHFGPIEDARVAEFQTEKQSVSRGFGFVTFKHEKSAAAAVQARFVTIMGKEVEIKSAVPKEVLFAELQKQSAQQQESKHEHQARLGAKIPDERTMEQIISRNAKEEIQTKKITEEMPCRRVTEEATAEKSWAGRLLYGQPKTSSNESQAYLVESLEEKSMPKWLRTFKKWLPRFLKDVYRHPLEGKYALSSLKTDFKAVCGLELDHASLGYSKLSDFLRTLPDLCHVKAGPIGKNGSPNHMVLVPSPPKQKWGALQLSKNGNPSSPVNSASDSNECDLNDSKSPQDLRSVSISSTIERKPTNEVPKGSSSQRDTSTSATSASKKVIDYSTIFSSSKPGLSSGKGNDGGSGGKNNEKGKGLENSKGKNPRPPEDHLVLRWLKGNNNSLFLREYDFSHEYNSCFKQKICFRCKKEEMQWANNPCQHLLWCNVCKRETIEAAAGSEHLCVICDKKVEDIMLISNPEEFPPLSPSDTLYPSKRNLR</sequence>
<reference evidence="2" key="1">
    <citation type="journal article" date="2023" name="Hortic. Res.">
        <title>A chromosome-level phased genome enabling allele-level studies in sweet orange: a case study on citrus Huanglongbing tolerance.</title>
        <authorList>
            <person name="Wu B."/>
            <person name="Yu Q."/>
            <person name="Deng Z."/>
            <person name="Duan Y."/>
            <person name="Luo F."/>
            <person name="Gmitter F. Jr."/>
        </authorList>
    </citation>
    <scope>NUCLEOTIDE SEQUENCE [LARGE SCALE GENOMIC DNA]</scope>
    <source>
        <strain evidence="2">cv. Valencia</strain>
    </source>
</reference>
<dbReference type="Proteomes" id="UP000829398">
    <property type="component" value="Chromosome 6"/>
</dbReference>